<dbReference type="GO" id="GO:0044773">
    <property type="term" value="P:mitotic DNA damage checkpoint signaling"/>
    <property type="evidence" value="ECO:0007669"/>
    <property type="project" value="TreeGrafter"/>
</dbReference>
<dbReference type="PANTHER" id="PTHR44167:SF24">
    <property type="entry name" value="SERINE_THREONINE-PROTEIN KINASE CHK2"/>
    <property type="match status" value="1"/>
</dbReference>
<sequence length="398" mass="45017">MPPVRVFVPVAVVASIGALLSLYALWQAHSPRAKRRRLRQKLPQSLSIWRQPGNTWELLEQMWVDLEGILREKGLQIWPHTHWVLRSPGDIVPLSNGYMHLGGHRNGTGPGTVRDLQRFQYSNPNIHTARTSDGLDVIIRIVVIHNEGHNHLRILRKVATGVNSLYSNNHALPMLAEVQFDDIILGVFPKVGSSMFFLYGSWARNSAGDVVEVIMQMLEGLAFIHNLGIAHRDAFQDNFVIQWQPESFKTMSISPSRPRVYLIDFEVAIDFPSDCPIEERVATGYPLGGSFLDLERYQRPHAPEFSGGKPYNPFKLDIWQLAQSLSGIRITVVKIDKVLDDMANADSDQRPSAQEALDRIRDVVNSIPPNALLIEPWMKDDWFTQIQLEAQLNAEANS</sequence>
<keyword evidence="1" id="KW-0812">Transmembrane</keyword>
<dbReference type="GO" id="GO:0004674">
    <property type="term" value="F:protein serine/threonine kinase activity"/>
    <property type="evidence" value="ECO:0007669"/>
    <property type="project" value="TreeGrafter"/>
</dbReference>
<name>A0A9P5Z8R6_9AGAR</name>
<dbReference type="SUPFAM" id="SSF56112">
    <property type="entry name" value="Protein kinase-like (PK-like)"/>
    <property type="match status" value="1"/>
</dbReference>
<dbReference type="PROSITE" id="PS50011">
    <property type="entry name" value="PROTEIN_KINASE_DOM"/>
    <property type="match status" value="1"/>
</dbReference>
<dbReference type="Proteomes" id="UP000807469">
    <property type="component" value="Unassembled WGS sequence"/>
</dbReference>
<feature type="domain" description="Protein kinase" evidence="2">
    <location>
        <begin position="102"/>
        <end position="398"/>
    </location>
</feature>
<dbReference type="GO" id="GO:0005634">
    <property type="term" value="C:nucleus"/>
    <property type="evidence" value="ECO:0007669"/>
    <property type="project" value="TreeGrafter"/>
</dbReference>
<gene>
    <name evidence="3" type="ORF">BDN70DRAFT_828108</name>
</gene>
<dbReference type="OrthoDB" id="2985259at2759"/>
<evidence type="ECO:0000313" key="4">
    <source>
        <dbReference type="Proteomes" id="UP000807469"/>
    </source>
</evidence>
<comment type="caution">
    <text evidence="3">The sequence shown here is derived from an EMBL/GenBank/DDBJ whole genome shotgun (WGS) entry which is preliminary data.</text>
</comment>
<accession>A0A9P5Z8R6</accession>
<keyword evidence="1" id="KW-0472">Membrane</keyword>
<dbReference type="PANTHER" id="PTHR44167">
    <property type="entry name" value="OVARIAN-SPECIFIC SERINE/THREONINE-PROTEIN KINASE LOK-RELATED"/>
    <property type="match status" value="1"/>
</dbReference>
<dbReference type="InterPro" id="IPR011009">
    <property type="entry name" value="Kinase-like_dom_sf"/>
</dbReference>
<feature type="transmembrane region" description="Helical" evidence="1">
    <location>
        <begin position="6"/>
        <end position="26"/>
    </location>
</feature>
<evidence type="ECO:0000313" key="3">
    <source>
        <dbReference type="EMBL" id="KAF9483154.1"/>
    </source>
</evidence>
<reference evidence="3" key="1">
    <citation type="submission" date="2020-11" db="EMBL/GenBank/DDBJ databases">
        <authorList>
            <consortium name="DOE Joint Genome Institute"/>
            <person name="Ahrendt S."/>
            <person name="Riley R."/>
            <person name="Andreopoulos W."/>
            <person name="Labutti K."/>
            <person name="Pangilinan J."/>
            <person name="Ruiz-Duenas F.J."/>
            <person name="Barrasa J.M."/>
            <person name="Sanchez-Garcia M."/>
            <person name="Camarero S."/>
            <person name="Miyauchi S."/>
            <person name="Serrano A."/>
            <person name="Linde D."/>
            <person name="Babiker R."/>
            <person name="Drula E."/>
            <person name="Ayuso-Fernandez I."/>
            <person name="Pacheco R."/>
            <person name="Padilla G."/>
            <person name="Ferreira P."/>
            <person name="Barriuso J."/>
            <person name="Kellner H."/>
            <person name="Castanera R."/>
            <person name="Alfaro M."/>
            <person name="Ramirez L."/>
            <person name="Pisabarro A.G."/>
            <person name="Kuo A."/>
            <person name="Tritt A."/>
            <person name="Lipzen A."/>
            <person name="He G."/>
            <person name="Yan M."/>
            <person name="Ng V."/>
            <person name="Cullen D."/>
            <person name="Martin F."/>
            <person name="Rosso M.-N."/>
            <person name="Henrissat B."/>
            <person name="Hibbett D."/>
            <person name="Martinez A.T."/>
            <person name="Grigoriev I.V."/>
        </authorList>
    </citation>
    <scope>NUCLEOTIDE SEQUENCE</scope>
    <source>
        <strain evidence="3">CIRM-BRFM 674</strain>
    </source>
</reference>
<dbReference type="Gene3D" id="1.10.510.10">
    <property type="entry name" value="Transferase(Phosphotransferase) domain 1"/>
    <property type="match status" value="1"/>
</dbReference>
<dbReference type="AlphaFoldDB" id="A0A9P5Z8R6"/>
<evidence type="ECO:0000259" key="2">
    <source>
        <dbReference type="PROSITE" id="PS50011"/>
    </source>
</evidence>
<dbReference type="GO" id="GO:0005524">
    <property type="term" value="F:ATP binding"/>
    <property type="evidence" value="ECO:0007669"/>
    <property type="project" value="InterPro"/>
</dbReference>
<proteinExistence type="predicted"/>
<dbReference type="InterPro" id="IPR000719">
    <property type="entry name" value="Prot_kinase_dom"/>
</dbReference>
<keyword evidence="4" id="KW-1185">Reference proteome</keyword>
<protein>
    <recommendedName>
        <fullName evidence="2">Protein kinase domain-containing protein</fullName>
    </recommendedName>
</protein>
<organism evidence="3 4">
    <name type="scientific">Pholiota conissans</name>
    <dbReference type="NCBI Taxonomy" id="109636"/>
    <lineage>
        <taxon>Eukaryota</taxon>
        <taxon>Fungi</taxon>
        <taxon>Dikarya</taxon>
        <taxon>Basidiomycota</taxon>
        <taxon>Agaricomycotina</taxon>
        <taxon>Agaricomycetes</taxon>
        <taxon>Agaricomycetidae</taxon>
        <taxon>Agaricales</taxon>
        <taxon>Agaricineae</taxon>
        <taxon>Strophariaceae</taxon>
        <taxon>Pholiota</taxon>
    </lineage>
</organism>
<evidence type="ECO:0000256" key="1">
    <source>
        <dbReference type="SAM" id="Phobius"/>
    </source>
</evidence>
<keyword evidence="1" id="KW-1133">Transmembrane helix</keyword>
<dbReference type="EMBL" id="MU155157">
    <property type="protein sequence ID" value="KAF9483154.1"/>
    <property type="molecule type" value="Genomic_DNA"/>
</dbReference>